<dbReference type="Gene3D" id="3.40.850.10">
    <property type="entry name" value="Kinesin motor domain"/>
    <property type="match status" value="1"/>
</dbReference>
<dbReference type="Proteomes" id="UP000828251">
    <property type="component" value="Unassembled WGS sequence"/>
</dbReference>
<dbReference type="InterPro" id="IPR027417">
    <property type="entry name" value="P-loop_NTPase"/>
</dbReference>
<proteinExistence type="predicted"/>
<dbReference type="SUPFAM" id="SSF52540">
    <property type="entry name" value="P-loop containing nucleoside triphosphate hydrolases"/>
    <property type="match status" value="1"/>
</dbReference>
<dbReference type="Gene3D" id="1.10.10.820">
    <property type="match status" value="1"/>
</dbReference>
<name>A0A9D3UAG5_9ROSI</name>
<dbReference type="EMBL" id="JAIQCV010000013">
    <property type="protein sequence ID" value="KAH1032892.1"/>
    <property type="molecule type" value="Genomic_DNA"/>
</dbReference>
<comment type="caution">
    <text evidence="1">The sequence shown here is derived from an EMBL/GenBank/DDBJ whole genome shotgun (WGS) entry which is preliminary data.</text>
</comment>
<gene>
    <name evidence="1" type="ORF">J1N35_045066</name>
</gene>
<accession>A0A9D3UAG5</accession>
<organism evidence="1 2">
    <name type="scientific">Gossypium stocksii</name>
    <dbReference type="NCBI Taxonomy" id="47602"/>
    <lineage>
        <taxon>Eukaryota</taxon>
        <taxon>Viridiplantae</taxon>
        <taxon>Streptophyta</taxon>
        <taxon>Embryophyta</taxon>
        <taxon>Tracheophyta</taxon>
        <taxon>Spermatophyta</taxon>
        <taxon>Magnoliopsida</taxon>
        <taxon>eudicotyledons</taxon>
        <taxon>Gunneridae</taxon>
        <taxon>Pentapetalae</taxon>
        <taxon>rosids</taxon>
        <taxon>malvids</taxon>
        <taxon>Malvales</taxon>
        <taxon>Malvaceae</taxon>
        <taxon>Malvoideae</taxon>
        <taxon>Gossypium</taxon>
    </lineage>
</organism>
<evidence type="ECO:0000313" key="1">
    <source>
        <dbReference type="EMBL" id="KAH1032892.1"/>
    </source>
</evidence>
<evidence type="ECO:0008006" key="3">
    <source>
        <dbReference type="Google" id="ProtNLM"/>
    </source>
</evidence>
<dbReference type="InterPro" id="IPR036961">
    <property type="entry name" value="Kinesin_motor_dom_sf"/>
</dbReference>
<keyword evidence="2" id="KW-1185">Reference proteome</keyword>
<evidence type="ECO:0000313" key="2">
    <source>
        <dbReference type="Proteomes" id="UP000828251"/>
    </source>
</evidence>
<sequence length="72" mass="8194">MISRAAIRTYLIQRICQVLDPERNYHCFYMLCATPPESSWTSTASFSVKLKLLNRKRQTGGDPISTQESVAN</sequence>
<dbReference type="OrthoDB" id="6108017at2759"/>
<reference evidence="1 2" key="1">
    <citation type="journal article" date="2021" name="Plant Biotechnol. J.">
        <title>Multi-omics assisted identification of the key and species-specific regulatory components of drought-tolerant mechanisms in Gossypium stocksii.</title>
        <authorList>
            <person name="Yu D."/>
            <person name="Ke L."/>
            <person name="Zhang D."/>
            <person name="Wu Y."/>
            <person name="Sun Y."/>
            <person name="Mei J."/>
            <person name="Sun J."/>
            <person name="Sun Y."/>
        </authorList>
    </citation>
    <scope>NUCLEOTIDE SEQUENCE [LARGE SCALE GENOMIC DNA]</scope>
    <source>
        <strain evidence="2">cv. E1</strain>
        <tissue evidence="1">Leaf</tissue>
    </source>
</reference>
<protein>
    <recommendedName>
        <fullName evidence="3">Myosin motor domain-containing protein</fullName>
    </recommendedName>
</protein>
<dbReference type="AlphaFoldDB" id="A0A9D3UAG5"/>